<feature type="chain" id="PRO_5011561010" evidence="1">
    <location>
        <begin position="21"/>
        <end position="407"/>
    </location>
</feature>
<gene>
    <name evidence="2" type="ORF">SAMN04488082_102108</name>
</gene>
<evidence type="ECO:0000256" key="1">
    <source>
        <dbReference type="SAM" id="SignalP"/>
    </source>
</evidence>
<dbReference type="Proteomes" id="UP000198635">
    <property type="component" value="Unassembled WGS sequence"/>
</dbReference>
<dbReference type="InterPro" id="IPR023614">
    <property type="entry name" value="Porin_dom_sf"/>
</dbReference>
<keyword evidence="3" id="KW-1185">Reference proteome</keyword>
<accession>A0A1I3PUX2</accession>
<dbReference type="AlphaFoldDB" id="A0A1I3PUX2"/>
<evidence type="ECO:0000313" key="2">
    <source>
        <dbReference type="EMBL" id="SFJ24736.1"/>
    </source>
</evidence>
<feature type="signal peptide" evidence="1">
    <location>
        <begin position="1"/>
        <end position="20"/>
    </location>
</feature>
<proteinExistence type="predicted"/>
<dbReference type="SUPFAM" id="SSF56935">
    <property type="entry name" value="Porins"/>
    <property type="match status" value="1"/>
</dbReference>
<dbReference type="STRING" id="52560.SAMN04488082_102108"/>
<dbReference type="Pfam" id="PF10082">
    <property type="entry name" value="BBP2_2"/>
    <property type="match status" value="2"/>
</dbReference>
<dbReference type="RefSeq" id="WP_092372590.1">
    <property type="nucleotide sequence ID" value="NZ_FORX01000002.1"/>
</dbReference>
<dbReference type="EMBL" id="FORX01000002">
    <property type="protein sequence ID" value="SFJ24736.1"/>
    <property type="molecule type" value="Genomic_DNA"/>
</dbReference>
<protein>
    <submittedName>
        <fullName evidence="2">Uncharacterized protein, PEP-CTERM system associated</fullName>
    </submittedName>
</protein>
<dbReference type="OrthoDB" id="5405095at2"/>
<sequence length="407" mass="47159">MKNYLMAAFLLMIAVSPAWADPEWKASLSVSEEYNDNVKEERHGEDDFVTSVRPGLSYRHEGARTLLETSYRGTWNHYASGTRDQEFNHDAMLHGLLDVWEGFFFLDVRDTYRLVNQDRTRGEAVEEDSTIDQLQQNIFTFSPYITPRFGERGQAKVGYAYSNIWYDEEDRDSKNIHRGFVDAEYELTAQTALLSGYSYTQELWEEETLDRNIIYLGGRYAYAENGIVYLKAGPQHTRYRDRDTSSTSLFWDAGLDHDFGSVLLHMNTGVSFEDDPDTGETYERRFGTVRLTKTWSRTTASVFSTLEEYEDRNDDGEDGEEVRRTVLGMSLAHELSERLTASMGLSHDFQNRSDDDTRRWYANVGLKYALSERVGLACWYRFKDSSSDDVEEEYRVNRVGVQLTMTF</sequence>
<dbReference type="InterPro" id="IPR017467">
    <property type="entry name" value="CHP03016_PEP-CTERM"/>
</dbReference>
<dbReference type="NCBIfam" id="TIGR03016">
    <property type="entry name" value="pepcterm_hypo_1"/>
    <property type="match status" value="1"/>
</dbReference>
<dbReference type="InterPro" id="IPR018759">
    <property type="entry name" value="BBP2_2"/>
</dbReference>
<reference evidence="3" key="1">
    <citation type="submission" date="2016-10" db="EMBL/GenBank/DDBJ databases">
        <authorList>
            <person name="Varghese N."/>
            <person name="Submissions S."/>
        </authorList>
    </citation>
    <scope>NUCLEOTIDE SEQUENCE [LARGE SCALE GENOMIC DNA]</scope>
    <source>
        <strain evidence="3">DSM 5918</strain>
    </source>
</reference>
<evidence type="ECO:0000313" key="3">
    <source>
        <dbReference type="Proteomes" id="UP000198635"/>
    </source>
</evidence>
<organism evidence="2 3">
    <name type="scientific">Desulfomicrobium apsheronum</name>
    <dbReference type="NCBI Taxonomy" id="52560"/>
    <lineage>
        <taxon>Bacteria</taxon>
        <taxon>Pseudomonadati</taxon>
        <taxon>Thermodesulfobacteriota</taxon>
        <taxon>Desulfovibrionia</taxon>
        <taxon>Desulfovibrionales</taxon>
        <taxon>Desulfomicrobiaceae</taxon>
        <taxon>Desulfomicrobium</taxon>
    </lineage>
</organism>
<name>A0A1I3PUX2_9BACT</name>
<dbReference type="Gene3D" id="2.40.160.10">
    <property type="entry name" value="Porin"/>
    <property type="match status" value="1"/>
</dbReference>
<keyword evidence="1" id="KW-0732">Signal</keyword>